<gene>
    <name evidence="6" type="primary">PEX11_2</name>
    <name evidence="6" type="ORF">EC973_004433</name>
</gene>
<dbReference type="GO" id="GO:0005778">
    <property type="term" value="C:peroxisomal membrane"/>
    <property type="evidence" value="ECO:0007669"/>
    <property type="project" value="UniProtKB-SubCell"/>
</dbReference>
<keyword evidence="5" id="KW-1133">Transmembrane helix</keyword>
<name>A0A8H7BXL9_9FUNG</name>
<evidence type="ECO:0000256" key="3">
    <source>
        <dbReference type="ARBA" id="ARBA00023140"/>
    </source>
</evidence>
<evidence type="ECO:0000256" key="5">
    <source>
        <dbReference type="SAM" id="Phobius"/>
    </source>
</evidence>
<keyword evidence="3" id="KW-0576">Peroxisome</keyword>
<evidence type="ECO:0000313" key="7">
    <source>
        <dbReference type="Proteomes" id="UP000605846"/>
    </source>
</evidence>
<dbReference type="EMBL" id="JABAYA010000025">
    <property type="protein sequence ID" value="KAF7729453.1"/>
    <property type="molecule type" value="Genomic_DNA"/>
</dbReference>
<protein>
    <submittedName>
        <fullName evidence="6">Peroxisomal membrane protein PMP27</fullName>
    </submittedName>
</protein>
<sequence>MVTHAQVDGLNRYLNTTVGREKLCRLVQYFARFYVFYLLRKGAPKDVVDRWENLKQHIANGRKFFRLLKPIEFAQAGVKGLGLKDEFLRATTVIKQAGMFFYYSSEVFVLTTAIDFYKPEKVKEIQVFGWKCWFIAIASSFFAGLYKYKQIKTQAALLEKQRKAGVDVKAESESLARNAFATKYQLVLDAVDIIIPSGNLGWLPVDEGVIGIAGMITSLMAMRNQWVKLNG</sequence>
<dbReference type="Pfam" id="PF05648">
    <property type="entry name" value="PEX11"/>
    <property type="match status" value="1"/>
</dbReference>
<organism evidence="6 7">
    <name type="scientific">Apophysomyces ossiformis</name>
    <dbReference type="NCBI Taxonomy" id="679940"/>
    <lineage>
        <taxon>Eukaryota</taxon>
        <taxon>Fungi</taxon>
        <taxon>Fungi incertae sedis</taxon>
        <taxon>Mucoromycota</taxon>
        <taxon>Mucoromycotina</taxon>
        <taxon>Mucoromycetes</taxon>
        <taxon>Mucorales</taxon>
        <taxon>Mucorineae</taxon>
        <taxon>Mucoraceae</taxon>
        <taxon>Apophysomyces</taxon>
    </lineage>
</organism>
<dbReference type="Proteomes" id="UP000605846">
    <property type="component" value="Unassembled WGS sequence"/>
</dbReference>
<comment type="subcellular location">
    <subcellularLocation>
        <location evidence="4">Peroxisome membrane</location>
    </subcellularLocation>
</comment>
<proteinExistence type="predicted"/>
<keyword evidence="2 5" id="KW-0472">Membrane</keyword>
<keyword evidence="5" id="KW-0812">Transmembrane</keyword>
<feature type="transmembrane region" description="Helical" evidence="5">
    <location>
        <begin position="128"/>
        <end position="146"/>
    </location>
</feature>
<dbReference type="OrthoDB" id="411017at2759"/>
<dbReference type="InterPro" id="IPR008733">
    <property type="entry name" value="PEX11"/>
</dbReference>
<comment type="caution">
    <text evidence="6">The sequence shown here is derived from an EMBL/GenBank/DDBJ whole genome shotgun (WGS) entry which is preliminary data.</text>
</comment>
<evidence type="ECO:0000256" key="1">
    <source>
        <dbReference type="ARBA" id="ARBA00022593"/>
    </source>
</evidence>
<evidence type="ECO:0000256" key="2">
    <source>
        <dbReference type="ARBA" id="ARBA00023136"/>
    </source>
</evidence>
<dbReference type="AlphaFoldDB" id="A0A8H7BXL9"/>
<dbReference type="GO" id="GO:0016559">
    <property type="term" value="P:peroxisome fission"/>
    <property type="evidence" value="ECO:0007669"/>
    <property type="project" value="InterPro"/>
</dbReference>
<evidence type="ECO:0000313" key="6">
    <source>
        <dbReference type="EMBL" id="KAF7729453.1"/>
    </source>
</evidence>
<evidence type="ECO:0000256" key="4">
    <source>
        <dbReference type="ARBA" id="ARBA00046271"/>
    </source>
</evidence>
<accession>A0A8H7BXL9</accession>
<keyword evidence="1" id="KW-0962">Peroxisome biogenesis</keyword>
<keyword evidence="7" id="KW-1185">Reference proteome</keyword>
<dbReference type="PANTHER" id="PTHR12652:SF50">
    <property type="entry name" value="PEROXIN 11"/>
    <property type="match status" value="1"/>
</dbReference>
<reference evidence="6" key="1">
    <citation type="submission" date="2020-01" db="EMBL/GenBank/DDBJ databases">
        <title>Genome Sequencing of Three Apophysomyces-Like Fungal Strains Confirms a Novel Fungal Genus in the Mucoromycota with divergent Burkholderia-like Endosymbiotic Bacteria.</title>
        <authorList>
            <person name="Stajich J.E."/>
            <person name="Macias A.M."/>
            <person name="Carter-House D."/>
            <person name="Lovett B."/>
            <person name="Kasson L.R."/>
            <person name="Berry K."/>
            <person name="Grigoriev I."/>
            <person name="Chang Y."/>
            <person name="Spatafora J."/>
            <person name="Kasson M.T."/>
        </authorList>
    </citation>
    <scope>NUCLEOTIDE SEQUENCE</scope>
    <source>
        <strain evidence="6">NRRL A-21654</strain>
    </source>
</reference>
<dbReference type="PANTHER" id="PTHR12652">
    <property type="entry name" value="PEROXISOMAL BIOGENESIS FACTOR 11"/>
    <property type="match status" value="1"/>
</dbReference>